<sequence>MGIRLEGNFIERIKKDHLANKAGLKRGHVLITINRMNCIGEPKEVIYKMLQEGGLVETMAAEVYTSLTRKFNTNTILKHSWNKFHMDA</sequence>
<dbReference type="Gene3D" id="2.30.42.10">
    <property type="match status" value="1"/>
</dbReference>
<gene>
    <name evidence="1" type="ORF">SARC_03154</name>
</gene>
<dbReference type="InterPro" id="IPR036034">
    <property type="entry name" value="PDZ_sf"/>
</dbReference>
<evidence type="ECO:0008006" key="3">
    <source>
        <dbReference type="Google" id="ProtNLM"/>
    </source>
</evidence>
<dbReference type="GeneID" id="25903658"/>
<evidence type="ECO:0000313" key="1">
    <source>
        <dbReference type="EMBL" id="KNC84624.1"/>
    </source>
</evidence>
<name>A0A0L0G6S4_9EUKA</name>
<keyword evidence="2" id="KW-1185">Reference proteome</keyword>
<organism evidence="1 2">
    <name type="scientific">Sphaeroforma arctica JP610</name>
    <dbReference type="NCBI Taxonomy" id="667725"/>
    <lineage>
        <taxon>Eukaryota</taxon>
        <taxon>Ichthyosporea</taxon>
        <taxon>Ichthyophonida</taxon>
        <taxon>Sphaeroforma</taxon>
    </lineage>
</organism>
<reference evidence="1 2" key="1">
    <citation type="submission" date="2011-02" db="EMBL/GenBank/DDBJ databases">
        <title>The Genome Sequence of Sphaeroforma arctica JP610.</title>
        <authorList>
            <consortium name="The Broad Institute Genome Sequencing Platform"/>
            <person name="Russ C."/>
            <person name="Cuomo C."/>
            <person name="Young S.K."/>
            <person name="Zeng Q."/>
            <person name="Gargeya S."/>
            <person name="Alvarado L."/>
            <person name="Berlin A."/>
            <person name="Chapman S.B."/>
            <person name="Chen Z."/>
            <person name="Freedman E."/>
            <person name="Gellesch M."/>
            <person name="Goldberg J."/>
            <person name="Griggs A."/>
            <person name="Gujja S."/>
            <person name="Heilman E."/>
            <person name="Heiman D."/>
            <person name="Howarth C."/>
            <person name="Mehta T."/>
            <person name="Neiman D."/>
            <person name="Pearson M."/>
            <person name="Roberts A."/>
            <person name="Saif S."/>
            <person name="Shea T."/>
            <person name="Shenoy N."/>
            <person name="Sisk P."/>
            <person name="Stolte C."/>
            <person name="Sykes S."/>
            <person name="White J."/>
            <person name="Yandava C."/>
            <person name="Burger G."/>
            <person name="Gray M.W."/>
            <person name="Holland P.W.H."/>
            <person name="King N."/>
            <person name="Lang F.B.F."/>
            <person name="Roger A.J."/>
            <person name="Ruiz-Trillo I."/>
            <person name="Haas B."/>
            <person name="Nusbaum C."/>
            <person name="Birren B."/>
        </authorList>
    </citation>
    <scope>NUCLEOTIDE SEQUENCE [LARGE SCALE GENOMIC DNA]</scope>
    <source>
        <strain evidence="1 2">JP610</strain>
    </source>
</reference>
<dbReference type="AlphaFoldDB" id="A0A0L0G6S4"/>
<dbReference type="SUPFAM" id="SSF50156">
    <property type="entry name" value="PDZ domain-like"/>
    <property type="match status" value="1"/>
</dbReference>
<dbReference type="RefSeq" id="XP_014158526.1">
    <property type="nucleotide sequence ID" value="XM_014303051.1"/>
</dbReference>
<accession>A0A0L0G6S4</accession>
<evidence type="ECO:0000313" key="2">
    <source>
        <dbReference type="Proteomes" id="UP000054560"/>
    </source>
</evidence>
<dbReference type="EMBL" id="KQ241751">
    <property type="protein sequence ID" value="KNC84624.1"/>
    <property type="molecule type" value="Genomic_DNA"/>
</dbReference>
<protein>
    <recommendedName>
        <fullName evidence="3">PDZ domain-containing protein</fullName>
    </recommendedName>
</protein>
<proteinExistence type="predicted"/>
<dbReference type="Proteomes" id="UP000054560">
    <property type="component" value="Unassembled WGS sequence"/>
</dbReference>